<reference evidence="4 5" key="1">
    <citation type="submission" date="2018-06" db="EMBL/GenBank/DDBJ databases">
        <title>A transcriptomic atlas of mushroom development highlights an independent origin of complex multicellularity.</title>
        <authorList>
            <consortium name="DOE Joint Genome Institute"/>
            <person name="Krizsan K."/>
            <person name="Almasi E."/>
            <person name="Merenyi Z."/>
            <person name="Sahu N."/>
            <person name="Viragh M."/>
            <person name="Koszo T."/>
            <person name="Mondo S."/>
            <person name="Kiss B."/>
            <person name="Balint B."/>
            <person name="Kues U."/>
            <person name="Barry K."/>
            <person name="Hegedus J.C."/>
            <person name="Henrissat B."/>
            <person name="Johnson J."/>
            <person name="Lipzen A."/>
            <person name="Ohm R."/>
            <person name="Nagy I."/>
            <person name="Pangilinan J."/>
            <person name="Yan J."/>
            <person name="Xiong Y."/>
            <person name="Grigoriev I.V."/>
            <person name="Hibbett D.S."/>
            <person name="Nagy L.G."/>
        </authorList>
    </citation>
    <scope>NUCLEOTIDE SEQUENCE [LARGE SCALE GENOMIC DNA]</scope>
    <source>
        <strain evidence="4 5">SZMC22713</strain>
    </source>
</reference>
<dbReference type="STRING" id="50990.A0A4Y7QA45"/>
<feature type="transmembrane region" description="Helical" evidence="1">
    <location>
        <begin position="323"/>
        <end position="347"/>
    </location>
</feature>
<dbReference type="AlphaFoldDB" id="A0A4Y7QA45"/>
<dbReference type="Pfam" id="PF12955">
    <property type="entry name" value="Vps3844_C"/>
    <property type="match status" value="1"/>
</dbReference>
<dbReference type="OrthoDB" id="5583277at2759"/>
<keyword evidence="1" id="KW-0812">Transmembrane</keyword>
<feature type="signal peptide" evidence="2">
    <location>
        <begin position="1"/>
        <end position="17"/>
    </location>
</feature>
<sequence>MFPAIWTVLLFTRLSLAVQIYLQPPLHVVPPSPSSISPQSARTVLLHHLGLDMFDFPGGSLKEIPFDRQFVGKGYSSALLLTVDEEVTDDILSPSMKAEFQLSNPPSTSLNISQVVESMLYRAQRVYSTIVSSSSSTTSAPVPRLLDIFHDTPSSATEYFLSETATLVSFVEEDNDDAFGAFELKSLAELASRYGKHSEQYTLAAEATRAIISSALLNRRLATAIMTYPAPTTAKRAMQPPPQSPFPGPAPQLPIGSVSTCHPSDDACANVTNSCSGRGSCSEASKAGRTCFVCSCNVTRDDQGRRQWWVGDACERKDVSGPFVLITGTVITLILLIGGSVSLLYGVGGQQLPPTLTGGAVGGHIKGE</sequence>
<feature type="chain" id="PRO_5021235262" description="Vacuolar sorting protein Vps3844 C-terminal domain-containing protein" evidence="2">
    <location>
        <begin position="18"/>
        <end position="368"/>
    </location>
</feature>
<name>A0A4Y7QA45_9AGAM</name>
<evidence type="ECO:0000313" key="4">
    <source>
        <dbReference type="EMBL" id="TDL24325.1"/>
    </source>
</evidence>
<dbReference type="VEuPathDB" id="FungiDB:BD410DRAFT_117401"/>
<dbReference type="InterPro" id="IPR024382">
    <property type="entry name" value="Vps3844_C"/>
</dbReference>
<keyword evidence="5" id="KW-1185">Reference proteome</keyword>
<dbReference type="PANTHER" id="PTHR36853:SF1">
    <property type="entry name" value="DUF3844 DOMAIN-CONTAINING PROTEIN"/>
    <property type="match status" value="1"/>
</dbReference>
<proteinExistence type="predicted"/>
<dbReference type="InterPro" id="IPR053065">
    <property type="entry name" value="Archenteron_Induction-Rel"/>
</dbReference>
<evidence type="ECO:0000256" key="1">
    <source>
        <dbReference type="SAM" id="Phobius"/>
    </source>
</evidence>
<dbReference type="PANTHER" id="PTHR36853">
    <property type="entry name" value="EXPRESSED PROTEIN"/>
    <property type="match status" value="1"/>
</dbReference>
<dbReference type="EMBL" id="ML170167">
    <property type="protein sequence ID" value="TDL24325.1"/>
    <property type="molecule type" value="Genomic_DNA"/>
</dbReference>
<dbReference type="Proteomes" id="UP000294933">
    <property type="component" value="Unassembled WGS sequence"/>
</dbReference>
<keyword evidence="2" id="KW-0732">Signal</keyword>
<protein>
    <recommendedName>
        <fullName evidence="3">Vacuolar sorting protein Vps3844 C-terminal domain-containing protein</fullName>
    </recommendedName>
</protein>
<evidence type="ECO:0000259" key="3">
    <source>
        <dbReference type="Pfam" id="PF12955"/>
    </source>
</evidence>
<dbReference type="GO" id="GO:0005783">
    <property type="term" value="C:endoplasmic reticulum"/>
    <property type="evidence" value="ECO:0007669"/>
    <property type="project" value="TreeGrafter"/>
</dbReference>
<evidence type="ECO:0000313" key="5">
    <source>
        <dbReference type="Proteomes" id="UP000294933"/>
    </source>
</evidence>
<keyword evidence="1" id="KW-1133">Transmembrane helix</keyword>
<gene>
    <name evidence="4" type="ORF">BD410DRAFT_117401</name>
</gene>
<feature type="domain" description="Vacuolar sorting protein Vps3844 C-terminal" evidence="3">
    <location>
        <begin position="261"/>
        <end position="357"/>
    </location>
</feature>
<organism evidence="4 5">
    <name type="scientific">Rickenella mellea</name>
    <dbReference type="NCBI Taxonomy" id="50990"/>
    <lineage>
        <taxon>Eukaryota</taxon>
        <taxon>Fungi</taxon>
        <taxon>Dikarya</taxon>
        <taxon>Basidiomycota</taxon>
        <taxon>Agaricomycotina</taxon>
        <taxon>Agaricomycetes</taxon>
        <taxon>Hymenochaetales</taxon>
        <taxon>Rickenellaceae</taxon>
        <taxon>Rickenella</taxon>
    </lineage>
</organism>
<accession>A0A4Y7QA45</accession>
<evidence type="ECO:0000256" key="2">
    <source>
        <dbReference type="SAM" id="SignalP"/>
    </source>
</evidence>
<keyword evidence="1" id="KW-0472">Membrane</keyword>